<dbReference type="Proteomes" id="UP001297272">
    <property type="component" value="Unassembled WGS sequence"/>
</dbReference>
<dbReference type="NCBIfam" id="TIGR01414">
    <property type="entry name" value="autotrans_barl"/>
    <property type="match status" value="1"/>
</dbReference>
<evidence type="ECO:0000313" key="3">
    <source>
        <dbReference type="Proteomes" id="UP001297272"/>
    </source>
</evidence>
<proteinExistence type="predicted"/>
<dbReference type="PROSITE" id="PS51208">
    <property type="entry name" value="AUTOTRANSPORTER"/>
    <property type="match status" value="1"/>
</dbReference>
<dbReference type="EMBL" id="JAFMNX010000001">
    <property type="protein sequence ID" value="MBS9719618.1"/>
    <property type="molecule type" value="Genomic_DNA"/>
</dbReference>
<dbReference type="InterPro" id="IPR005546">
    <property type="entry name" value="Autotransporte_beta"/>
</dbReference>
<protein>
    <submittedName>
        <fullName evidence="2">Autotransporter domain-containing protein</fullName>
    </submittedName>
</protein>
<dbReference type="InterPro" id="IPR006315">
    <property type="entry name" value="OM_autotransptr_brl_dom"/>
</dbReference>
<dbReference type="InterPro" id="IPR036709">
    <property type="entry name" value="Autotransporte_beta_dom_sf"/>
</dbReference>
<accession>A0ABS5RRD6</accession>
<reference evidence="2 3" key="1">
    <citation type="submission" date="2021-03" db="EMBL/GenBank/DDBJ databases">
        <title>Tianweitania aestuarii sp. nov., isolated from a tidal flat.</title>
        <authorList>
            <person name="Park S."/>
            <person name="Yoon J.-H."/>
        </authorList>
    </citation>
    <scope>NUCLEOTIDE SEQUENCE [LARGE SCALE GENOMIC DNA]</scope>
    <source>
        <strain evidence="2 3">BSSL-BM11</strain>
    </source>
</reference>
<dbReference type="Pfam" id="PF03797">
    <property type="entry name" value="Autotransporter"/>
    <property type="match status" value="1"/>
</dbReference>
<dbReference type="Gene3D" id="2.40.128.130">
    <property type="entry name" value="Autotransporter beta-domain"/>
    <property type="match status" value="1"/>
</dbReference>
<dbReference type="SUPFAM" id="SSF103515">
    <property type="entry name" value="Autotransporter"/>
    <property type="match status" value="1"/>
</dbReference>
<comment type="caution">
    <text evidence="2">The sequence shown here is derived from an EMBL/GenBank/DDBJ whole genome shotgun (WGS) entry which is preliminary data.</text>
</comment>
<feature type="domain" description="Autotransporter" evidence="1">
    <location>
        <begin position="1"/>
        <end position="87"/>
    </location>
</feature>
<evidence type="ECO:0000313" key="2">
    <source>
        <dbReference type="EMBL" id="MBS9719618.1"/>
    </source>
</evidence>
<sequence>MKSVAFEPFVNLAHVKVDTDAFTENGGAAALTTEGFSTDTTFTTVGLRAETDFGLAGSLTKATGMVDWRPAFGGRPILPLPAFCSSK</sequence>
<name>A0ABS5RRD6_9HYPH</name>
<organism evidence="2 3">
    <name type="scientific">Tianweitania aestuarii</name>
    <dbReference type="NCBI Taxonomy" id="2814886"/>
    <lineage>
        <taxon>Bacteria</taxon>
        <taxon>Pseudomonadati</taxon>
        <taxon>Pseudomonadota</taxon>
        <taxon>Alphaproteobacteria</taxon>
        <taxon>Hyphomicrobiales</taxon>
        <taxon>Phyllobacteriaceae</taxon>
        <taxon>Tianweitania</taxon>
    </lineage>
</organism>
<gene>
    <name evidence="2" type="ORF">JYU29_02825</name>
</gene>
<evidence type="ECO:0000259" key="1">
    <source>
        <dbReference type="PROSITE" id="PS51208"/>
    </source>
</evidence>
<keyword evidence="3" id="KW-1185">Reference proteome</keyword>